<organism evidence="1 2">
    <name type="scientific">Solibaculum intestinale</name>
    <dbReference type="NCBI Taxonomy" id="3133165"/>
    <lineage>
        <taxon>Bacteria</taxon>
        <taxon>Bacillati</taxon>
        <taxon>Bacillota</taxon>
        <taxon>Clostridia</taxon>
        <taxon>Eubacteriales</taxon>
        <taxon>Oscillospiraceae</taxon>
        <taxon>Solibaculum</taxon>
    </lineage>
</organism>
<accession>A0ABV1DYD6</accession>
<dbReference type="Proteomes" id="UP001489509">
    <property type="component" value="Unassembled WGS sequence"/>
</dbReference>
<dbReference type="EMBL" id="JBBMFD010000005">
    <property type="protein sequence ID" value="MEQ2440062.1"/>
    <property type="molecule type" value="Genomic_DNA"/>
</dbReference>
<sequence>MTTRSRNIFCSGIAQSMDQIKALFKERRESPVGLCSEFLYLGGSP</sequence>
<evidence type="ECO:0000313" key="2">
    <source>
        <dbReference type="Proteomes" id="UP001489509"/>
    </source>
</evidence>
<keyword evidence="2" id="KW-1185">Reference proteome</keyword>
<evidence type="ECO:0000313" key="1">
    <source>
        <dbReference type="EMBL" id="MEQ2440062.1"/>
    </source>
</evidence>
<protein>
    <submittedName>
        <fullName evidence="1">TraM recognition domain-containing protein</fullName>
    </submittedName>
</protein>
<name>A0ABV1DYD6_9FIRM</name>
<comment type="caution">
    <text evidence="1">The sequence shown here is derived from an EMBL/GenBank/DDBJ whole genome shotgun (WGS) entry which is preliminary data.</text>
</comment>
<proteinExistence type="predicted"/>
<gene>
    <name evidence="1" type="ORF">WMO26_04390</name>
</gene>
<reference evidence="1 2" key="1">
    <citation type="submission" date="2024-03" db="EMBL/GenBank/DDBJ databases">
        <title>Human intestinal bacterial collection.</title>
        <authorList>
            <person name="Pauvert C."/>
            <person name="Hitch T.C.A."/>
            <person name="Clavel T."/>
        </authorList>
    </citation>
    <scope>NUCLEOTIDE SEQUENCE [LARGE SCALE GENOMIC DNA]</scope>
    <source>
        <strain evidence="1 2">CLA-JM-H44</strain>
    </source>
</reference>
<dbReference type="RefSeq" id="WP_349218419.1">
    <property type="nucleotide sequence ID" value="NZ_JBBMFD010000005.1"/>
</dbReference>